<dbReference type="Gene3D" id="1.25.50.20">
    <property type="match status" value="1"/>
</dbReference>
<name>A0ABY7G896_MYAAR</name>
<protein>
    <submittedName>
        <fullName evidence="1">Uncharacterized protein</fullName>
    </submittedName>
</protein>
<keyword evidence="2" id="KW-1185">Reference proteome</keyword>
<evidence type="ECO:0000313" key="1">
    <source>
        <dbReference type="EMBL" id="WAR29589.1"/>
    </source>
</evidence>
<dbReference type="Proteomes" id="UP001164746">
    <property type="component" value="Chromosome 16"/>
</dbReference>
<accession>A0ABY7G896</accession>
<dbReference type="EMBL" id="CP111027">
    <property type="protein sequence ID" value="WAR29589.1"/>
    <property type="molecule type" value="Genomic_DNA"/>
</dbReference>
<proteinExistence type="predicted"/>
<gene>
    <name evidence="1" type="ORF">MAR_003157</name>
</gene>
<sequence length="95" mass="10188">MESKTDLGSGARAFDQALEKTQSNIRWMNANVPVIATWLKDMGVEVKDKLGPTRGRNITECVLLVLEFCAVASARAASVARTDVLFPSSAESSGT</sequence>
<organism evidence="1 2">
    <name type="scientific">Mya arenaria</name>
    <name type="common">Soft-shell clam</name>
    <dbReference type="NCBI Taxonomy" id="6604"/>
    <lineage>
        <taxon>Eukaryota</taxon>
        <taxon>Metazoa</taxon>
        <taxon>Spiralia</taxon>
        <taxon>Lophotrochozoa</taxon>
        <taxon>Mollusca</taxon>
        <taxon>Bivalvia</taxon>
        <taxon>Autobranchia</taxon>
        <taxon>Heteroconchia</taxon>
        <taxon>Euheterodonta</taxon>
        <taxon>Imparidentia</taxon>
        <taxon>Neoheterodontei</taxon>
        <taxon>Myida</taxon>
        <taxon>Myoidea</taxon>
        <taxon>Myidae</taxon>
        <taxon>Mya</taxon>
    </lineage>
</organism>
<evidence type="ECO:0000313" key="2">
    <source>
        <dbReference type="Proteomes" id="UP001164746"/>
    </source>
</evidence>
<reference evidence="1" key="1">
    <citation type="submission" date="2022-11" db="EMBL/GenBank/DDBJ databases">
        <title>Centuries of genome instability and evolution in soft-shell clam transmissible cancer (bioRxiv).</title>
        <authorList>
            <person name="Hart S.F.M."/>
            <person name="Yonemitsu M.A."/>
            <person name="Giersch R.M."/>
            <person name="Beal B.F."/>
            <person name="Arriagada G."/>
            <person name="Davis B.W."/>
            <person name="Ostrander E.A."/>
            <person name="Goff S.P."/>
            <person name="Metzger M.J."/>
        </authorList>
    </citation>
    <scope>NUCLEOTIDE SEQUENCE</scope>
    <source>
        <strain evidence="1">MELC-2E11</strain>
        <tissue evidence="1">Siphon/mantle</tissue>
    </source>
</reference>